<sequence length="67" mass="7551">MAWHHSLRPEELSPMPKLVSSEYVQRATSVCIERNLARISSTIFLKTSVATTVLEGQVEDYAFKLAL</sequence>
<name>A0ABR0SZZ5_9HYPO</name>
<evidence type="ECO:0000313" key="1">
    <source>
        <dbReference type="EMBL" id="KAK5997442.1"/>
    </source>
</evidence>
<protein>
    <submittedName>
        <fullName evidence="1">Uncharacterized protein</fullName>
    </submittedName>
</protein>
<gene>
    <name evidence="1" type="ORF">PT974_02800</name>
</gene>
<organism evidence="1 2">
    <name type="scientific">Cladobotryum mycophilum</name>
    <dbReference type="NCBI Taxonomy" id="491253"/>
    <lineage>
        <taxon>Eukaryota</taxon>
        <taxon>Fungi</taxon>
        <taxon>Dikarya</taxon>
        <taxon>Ascomycota</taxon>
        <taxon>Pezizomycotina</taxon>
        <taxon>Sordariomycetes</taxon>
        <taxon>Hypocreomycetidae</taxon>
        <taxon>Hypocreales</taxon>
        <taxon>Hypocreaceae</taxon>
        <taxon>Cladobotryum</taxon>
    </lineage>
</organism>
<proteinExistence type="predicted"/>
<comment type="caution">
    <text evidence="1">The sequence shown here is derived from an EMBL/GenBank/DDBJ whole genome shotgun (WGS) entry which is preliminary data.</text>
</comment>
<keyword evidence="2" id="KW-1185">Reference proteome</keyword>
<reference evidence="1 2" key="1">
    <citation type="submission" date="2024-01" db="EMBL/GenBank/DDBJ databases">
        <title>Complete genome of Cladobotryum mycophilum ATHUM6906.</title>
        <authorList>
            <person name="Christinaki A.C."/>
            <person name="Myridakis A.I."/>
            <person name="Kouvelis V.N."/>
        </authorList>
    </citation>
    <scope>NUCLEOTIDE SEQUENCE [LARGE SCALE GENOMIC DNA]</scope>
    <source>
        <strain evidence="1 2">ATHUM6906</strain>
    </source>
</reference>
<dbReference type="EMBL" id="JAVFKD010000002">
    <property type="protein sequence ID" value="KAK5997442.1"/>
    <property type="molecule type" value="Genomic_DNA"/>
</dbReference>
<evidence type="ECO:0000313" key="2">
    <source>
        <dbReference type="Proteomes" id="UP001338125"/>
    </source>
</evidence>
<dbReference type="Proteomes" id="UP001338125">
    <property type="component" value="Unassembled WGS sequence"/>
</dbReference>
<accession>A0ABR0SZZ5</accession>